<sequence>MRNLPLVLVVCLSGCILRNLFQPPAPPQYDNSIVFPRFFEQEAVEIGAKDEPYELDGVTLRAITIAANDFLPIGAKNPPCENRQEAQRYRVIRRGDILFVYIYEDYEYCGNPMPLDSGAKYAISTDGRILQRIIDGQPEEPFGPVSPDAGDQWVPAKPGVPSGDAPVSPSTPDGRVGLRES</sequence>
<feature type="region of interest" description="Disordered" evidence="1">
    <location>
        <begin position="137"/>
        <end position="181"/>
    </location>
</feature>
<dbReference type="EMBL" id="CP043494">
    <property type="protein sequence ID" value="WNG51424.1"/>
    <property type="molecule type" value="Genomic_DNA"/>
</dbReference>
<evidence type="ECO:0000313" key="2">
    <source>
        <dbReference type="EMBL" id="WNG51424.1"/>
    </source>
</evidence>
<evidence type="ECO:0000256" key="1">
    <source>
        <dbReference type="SAM" id="MobiDB-lite"/>
    </source>
</evidence>
<reference evidence="2 3" key="1">
    <citation type="submission" date="2019-08" db="EMBL/GenBank/DDBJ databases">
        <title>Archangium and Cystobacter genomes.</title>
        <authorList>
            <person name="Chen I.-C.K."/>
            <person name="Wielgoss S."/>
        </authorList>
    </citation>
    <scope>NUCLEOTIDE SEQUENCE [LARGE SCALE GENOMIC DNA]</scope>
    <source>
        <strain evidence="2 3">Cbm 6</strain>
    </source>
</reference>
<evidence type="ECO:0008006" key="4">
    <source>
        <dbReference type="Google" id="ProtNLM"/>
    </source>
</evidence>
<gene>
    <name evidence="2" type="ORF">F0U60_50315</name>
</gene>
<proteinExistence type="predicted"/>
<keyword evidence="3" id="KW-1185">Reference proteome</keyword>
<accession>A0ABY9X7Q0</accession>
<evidence type="ECO:0000313" key="3">
    <source>
        <dbReference type="Proteomes" id="UP001611383"/>
    </source>
</evidence>
<dbReference type="RefSeq" id="WP_395811677.1">
    <property type="nucleotide sequence ID" value="NZ_CP043494.1"/>
</dbReference>
<name>A0ABY9X7Q0_9BACT</name>
<dbReference type="Proteomes" id="UP001611383">
    <property type="component" value="Chromosome"/>
</dbReference>
<protein>
    <recommendedName>
        <fullName evidence="4">Lipoprotein</fullName>
    </recommendedName>
</protein>
<organism evidence="2 3">
    <name type="scientific">Archangium minus</name>
    <dbReference type="NCBI Taxonomy" id="83450"/>
    <lineage>
        <taxon>Bacteria</taxon>
        <taxon>Pseudomonadati</taxon>
        <taxon>Myxococcota</taxon>
        <taxon>Myxococcia</taxon>
        <taxon>Myxococcales</taxon>
        <taxon>Cystobacterineae</taxon>
        <taxon>Archangiaceae</taxon>
        <taxon>Archangium</taxon>
    </lineage>
</organism>